<dbReference type="InterPro" id="IPR040751">
    <property type="entry name" value="SbsC_C"/>
</dbReference>
<organism evidence="2 3">
    <name type="scientific">Caproicibacterium amylolyticum</name>
    <dbReference type="NCBI Taxonomy" id="2766537"/>
    <lineage>
        <taxon>Bacteria</taxon>
        <taxon>Bacillati</taxon>
        <taxon>Bacillota</taxon>
        <taxon>Clostridia</taxon>
        <taxon>Eubacteriales</taxon>
        <taxon>Oscillospiraceae</taxon>
        <taxon>Caproicibacterium</taxon>
    </lineage>
</organism>
<evidence type="ECO:0000259" key="1">
    <source>
        <dbReference type="Pfam" id="PF18316"/>
    </source>
</evidence>
<reference evidence="2 3" key="1">
    <citation type="submission" date="2020-08" db="EMBL/GenBank/DDBJ databases">
        <authorList>
            <person name="Ren C."/>
            <person name="Gu Y."/>
            <person name="Xu Y."/>
        </authorList>
    </citation>
    <scope>NUCLEOTIDE SEQUENCE [LARGE SCALE GENOMIC DNA]</scope>
    <source>
        <strain evidence="2 3">LBM18003</strain>
    </source>
</reference>
<dbReference type="RefSeq" id="WP_212506425.1">
    <property type="nucleotide sequence ID" value="NZ_CP060696.1"/>
</dbReference>
<dbReference type="Pfam" id="PF18316">
    <property type="entry name" value="S-l_SbsC_C"/>
    <property type="match status" value="1"/>
</dbReference>
<keyword evidence="3" id="KW-1185">Reference proteome</keyword>
<proteinExistence type="predicted"/>
<name>A0A7G9WF94_9FIRM</name>
<evidence type="ECO:0000313" key="2">
    <source>
        <dbReference type="EMBL" id="QNO17356.1"/>
    </source>
</evidence>
<feature type="domain" description="S-layer protein SbsC C-terminal" evidence="1">
    <location>
        <begin position="181"/>
        <end position="259"/>
    </location>
</feature>
<gene>
    <name evidence="2" type="ORF">H6X83_10430</name>
</gene>
<dbReference type="KEGG" id="caml:H6X83_10430"/>
<dbReference type="AlphaFoldDB" id="A0A7G9WF94"/>
<dbReference type="EMBL" id="CP060696">
    <property type="protein sequence ID" value="QNO17356.1"/>
    <property type="molecule type" value="Genomic_DNA"/>
</dbReference>
<protein>
    <recommendedName>
        <fullName evidence="1">S-layer protein SbsC C-terminal domain-containing protein</fullName>
    </recommendedName>
</protein>
<accession>A0A7G9WF94</accession>
<sequence>MKIEPKGTPIFRNLIADYLDISQDAAKLDIHLMNVFEEIDESPKAKTVSKHYTADKSTSNITTGYEPEFSLKGDRYKDNAVTDFITKIGEEELLGITANYYRVSLYKPIADKPNTYYARKFVVEFAVDKLSGKGGEIASVEANMNSQGDVVVGEFNTETLQFTAKDDTAPTLGSLTVTSTAGTSIGDTKITVSPAKASGNSYRYQTVASVALPAYGADCSALTAWDGSTDITAVTGNKILVVETNSTNKAVAAGITTVTSKAA</sequence>
<evidence type="ECO:0000313" key="3">
    <source>
        <dbReference type="Proteomes" id="UP000516046"/>
    </source>
</evidence>
<dbReference type="Proteomes" id="UP000516046">
    <property type="component" value="Chromosome"/>
</dbReference>